<dbReference type="PANTHER" id="PTHR30024:SF47">
    <property type="entry name" value="TAURINE-BINDING PERIPLASMIC PROTEIN"/>
    <property type="match status" value="1"/>
</dbReference>
<protein>
    <submittedName>
        <fullName evidence="4">Thiamine biosynthesis protein, putative</fullName>
    </submittedName>
</protein>
<evidence type="ECO:0000256" key="3">
    <source>
        <dbReference type="ARBA" id="ARBA00022729"/>
    </source>
</evidence>
<gene>
    <name evidence="4" type="ORF">MGWOODY_Clf2134</name>
</gene>
<dbReference type="EMBL" id="FAXA01000450">
    <property type="protein sequence ID" value="CUV03676.1"/>
    <property type="molecule type" value="Genomic_DNA"/>
</dbReference>
<dbReference type="SUPFAM" id="SSF53850">
    <property type="entry name" value="Periplasmic binding protein-like II"/>
    <property type="match status" value="1"/>
</dbReference>
<name>A0A160VBK5_9ZZZZ</name>
<organism evidence="4">
    <name type="scientific">hydrothermal vent metagenome</name>
    <dbReference type="NCBI Taxonomy" id="652676"/>
    <lineage>
        <taxon>unclassified sequences</taxon>
        <taxon>metagenomes</taxon>
        <taxon>ecological metagenomes</taxon>
    </lineage>
</organism>
<dbReference type="AlphaFoldDB" id="A0A160VBK5"/>
<evidence type="ECO:0000256" key="1">
    <source>
        <dbReference type="ARBA" id="ARBA00004418"/>
    </source>
</evidence>
<accession>A0A160VBK5</accession>
<dbReference type="GO" id="GO:0042597">
    <property type="term" value="C:periplasmic space"/>
    <property type="evidence" value="ECO:0007669"/>
    <property type="project" value="UniProtKB-SubCell"/>
</dbReference>
<comment type="subcellular location">
    <subcellularLocation>
        <location evidence="1">Periplasm</location>
    </subcellularLocation>
</comment>
<proteinExistence type="inferred from homology"/>
<evidence type="ECO:0000313" key="4">
    <source>
        <dbReference type="EMBL" id="CUV03676.1"/>
    </source>
</evidence>
<reference evidence="4" key="1">
    <citation type="submission" date="2015-10" db="EMBL/GenBank/DDBJ databases">
        <authorList>
            <person name="Gilbert D.G."/>
        </authorList>
    </citation>
    <scope>NUCLEOTIDE SEQUENCE</scope>
</reference>
<dbReference type="PANTHER" id="PTHR30024">
    <property type="entry name" value="ALIPHATIC SULFONATES-BINDING PROTEIN-RELATED"/>
    <property type="match status" value="1"/>
</dbReference>
<keyword evidence="3" id="KW-0732">Signal</keyword>
<dbReference type="Gene3D" id="3.40.190.10">
    <property type="entry name" value="Periplasmic binding protein-like II"/>
    <property type="match status" value="2"/>
</dbReference>
<comment type="similarity">
    <text evidence="2">Belongs to the bacterial solute-binding protein SsuA/TauA family.</text>
</comment>
<evidence type="ECO:0000256" key="2">
    <source>
        <dbReference type="ARBA" id="ARBA00010742"/>
    </source>
</evidence>
<sequence>MATEAGLKKVRVSAMNAVHDLAVLVASDEGLFQKEGLNVEVLRTPGTSQIGSDRQALQTDIFDRTMEGIYNDGGVDQYRMCEWGVMKRTVEAVSNGQRPAKIVALGAAMSKMAIITGPHSRIYDPEQLKNTAVAVSPFNGSHFTTLKMLEGFIRKEEILTTNAGTMQERFEAVRKGEVAAGNFYEPWISVSQKQGFRILMESHSTRSEAASEELDGPTLAAMFRAETVAAELINANPNKYAHYFLDEVKGLLEPDEFQGWRLLYGPPVPYTRARFDDTYQWMLGYPDLIEPGSTYEQVVDNRAWE</sequence>